<dbReference type="Gene3D" id="3.30.457.10">
    <property type="entry name" value="Copper amine oxidase-like, N-terminal domain"/>
    <property type="match status" value="1"/>
</dbReference>
<evidence type="ECO:0000313" key="4">
    <source>
        <dbReference type="Proteomes" id="UP000187412"/>
    </source>
</evidence>
<feature type="domain" description="Copper amine oxidase-like N-terminal" evidence="2">
    <location>
        <begin position="32"/>
        <end position="137"/>
    </location>
</feature>
<reference evidence="3 4" key="1">
    <citation type="submission" date="2016-10" db="EMBL/GenBank/DDBJ databases">
        <title>Paenibacillus species isolates.</title>
        <authorList>
            <person name="Beno S.M."/>
        </authorList>
    </citation>
    <scope>NUCLEOTIDE SEQUENCE [LARGE SCALE GENOMIC DNA]</scope>
    <source>
        <strain evidence="3 4">FSL H7-0744</strain>
    </source>
</reference>
<sequence length="301" mass="33969">MKKTLISILSTFFILFSLNSIASAAKPIQLNVDGSFLTDLAAPLIKNSISYVPIRTVQSLGYKVNWDSRSKTVLIINKATSDRLSLVINSDVAMMNDKKLDLDRPPLVKGNTVYVPLRFISENFGVLVDWDSKNNGIVLVSPDPETQTQIKSGDLAKARLAVTGMPRVQFYISTVRPESHSYSYIFNEKDYSKFYFILYTSIYYYEMKNGYMSLVWEGQMVASNQKNSSSPLAKFLDTGIDTLWGVQPKLMSRLIYFNDEKFVYDKGEYGIIGMDGSAEFSHTVANPKQLSDIIINFPEEN</sequence>
<keyword evidence="4" id="KW-1185">Reference proteome</keyword>
<dbReference type="Pfam" id="PF07833">
    <property type="entry name" value="Cu_amine_oxidN1"/>
    <property type="match status" value="1"/>
</dbReference>
<organism evidence="3 4">
    <name type="scientific">Paenibacillus borealis</name>
    <dbReference type="NCBI Taxonomy" id="160799"/>
    <lineage>
        <taxon>Bacteria</taxon>
        <taxon>Bacillati</taxon>
        <taxon>Bacillota</taxon>
        <taxon>Bacilli</taxon>
        <taxon>Bacillales</taxon>
        <taxon>Paenibacillaceae</taxon>
        <taxon>Paenibacillus</taxon>
    </lineage>
</organism>
<feature type="chain" id="PRO_5046090278" evidence="1">
    <location>
        <begin position="25"/>
        <end position="301"/>
    </location>
</feature>
<accession>A0ABX3H290</accession>
<dbReference type="RefSeq" id="WP_076113428.1">
    <property type="nucleotide sequence ID" value="NZ_MPTB01000042.1"/>
</dbReference>
<evidence type="ECO:0000313" key="3">
    <source>
        <dbReference type="EMBL" id="OMD41960.1"/>
    </source>
</evidence>
<dbReference type="EMBL" id="MPTB01000042">
    <property type="protein sequence ID" value="OMD41960.1"/>
    <property type="molecule type" value="Genomic_DNA"/>
</dbReference>
<evidence type="ECO:0000256" key="1">
    <source>
        <dbReference type="SAM" id="SignalP"/>
    </source>
</evidence>
<gene>
    <name evidence="3" type="ORF">BSK56_26155</name>
</gene>
<dbReference type="InterPro" id="IPR036582">
    <property type="entry name" value="Mao_N_sf"/>
</dbReference>
<protein>
    <submittedName>
        <fullName evidence="3">Copper amine oxidase</fullName>
    </submittedName>
</protein>
<proteinExistence type="predicted"/>
<comment type="caution">
    <text evidence="3">The sequence shown here is derived from an EMBL/GenBank/DDBJ whole genome shotgun (WGS) entry which is preliminary data.</text>
</comment>
<dbReference type="Proteomes" id="UP000187412">
    <property type="component" value="Unassembled WGS sequence"/>
</dbReference>
<evidence type="ECO:0000259" key="2">
    <source>
        <dbReference type="Pfam" id="PF07833"/>
    </source>
</evidence>
<dbReference type="InterPro" id="IPR012854">
    <property type="entry name" value="Cu_amine_oxidase-like_N"/>
</dbReference>
<keyword evidence="1" id="KW-0732">Signal</keyword>
<feature type="signal peptide" evidence="1">
    <location>
        <begin position="1"/>
        <end position="24"/>
    </location>
</feature>
<dbReference type="SUPFAM" id="SSF55383">
    <property type="entry name" value="Copper amine oxidase, domain N"/>
    <property type="match status" value="1"/>
</dbReference>
<name>A0ABX3H290_PAEBO</name>